<keyword evidence="2" id="KW-0732">Signal</keyword>
<feature type="signal peptide" evidence="2">
    <location>
        <begin position="1"/>
        <end position="30"/>
    </location>
</feature>
<dbReference type="AlphaFoldDB" id="A0A919BH04"/>
<evidence type="ECO:0008006" key="5">
    <source>
        <dbReference type="Google" id="ProtNLM"/>
    </source>
</evidence>
<evidence type="ECO:0000256" key="1">
    <source>
        <dbReference type="SAM" id="Coils"/>
    </source>
</evidence>
<evidence type="ECO:0000256" key="2">
    <source>
        <dbReference type="SAM" id="SignalP"/>
    </source>
</evidence>
<accession>A0A919BH04</accession>
<sequence>MIKKSIIATAVVSALLFTACSSTSNTQSNAERQAQTTVTQSSVVEASKQANAFFDEIYKAGVMRNPVFQTYLGIKTDYDKWNDLSEENTAKELAISKANLAKLKAIDPNTLDAQTRISRTLYIQSIENSIADHKWRFHSYPVNQMFGTHSQIPAFLINQHAITNEKEARDYISRVKGAEKLLNQLVEQLKLREQRGIIAPKFVFPHVIRDSKNIITGAPFDQGEDSTILADFTRKVSALEIDQAAKTALINEVKVALNNHLKPGYESLVTYLTALETKADTKDGAWKFPEGEAFFNNALKRTTTTDLTADQIHDIGLKEVARIHDEMRVIKEKVGFKGDLPAFMQFMRSDKQFYYPNTPEGKQRYLDEAVALINDMEGRLDSLFITKPKARLKVKAVEAFREKSAGKAFYQQPAPDGSRPGIYYANLYDMEAMPTYQMAALAYHEGIPGHHMQIAIKQELENMPMFRKFGGYTAYSEGWGLYSELIPKEIGLYQDPYSDFGRLAMELWRACRLVVDTGIHAKKWTRQQGIDYYVNNTPNAKSDAVKMVERHVVMPSQATAYKIGMLKIVELREQAKQALGDKYDIREFHDVVLKNGAVPLNVLEDFVNEYIASKKA</sequence>
<comment type="caution">
    <text evidence="3">The sequence shown here is derived from an EMBL/GenBank/DDBJ whole genome shotgun (WGS) entry which is preliminary data.</text>
</comment>
<dbReference type="PANTHER" id="PTHR33361">
    <property type="entry name" value="GLR0591 PROTEIN"/>
    <property type="match status" value="1"/>
</dbReference>
<dbReference type="PROSITE" id="PS51257">
    <property type="entry name" value="PROKAR_LIPOPROTEIN"/>
    <property type="match status" value="1"/>
</dbReference>
<dbReference type="Proteomes" id="UP000623842">
    <property type="component" value="Unassembled WGS sequence"/>
</dbReference>
<dbReference type="PANTHER" id="PTHR33361:SF16">
    <property type="entry name" value="DUF885 DOMAIN-CONTAINING PROTEIN"/>
    <property type="match status" value="1"/>
</dbReference>
<dbReference type="InterPro" id="IPR010281">
    <property type="entry name" value="DUF885"/>
</dbReference>
<reference evidence="3" key="2">
    <citation type="submission" date="2020-09" db="EMBL/GenBank/DDBJ databases">
        <authorList>
            <person name="Sun Q."/>
            <person name="Kim S."/>
        </authorList>
    </citation>
    <scope>NUCLEOTIDE SEQUENCE</scope>
    <source>
        <strain evidence="3">KCTC 42731</strain>
    </source>
</reference>
<dbReference type="EMBL" id="BNCK01000004">
    <property type="protein sequence ID" value="GHF91091.1"/>
    <property type="molecule type" value="Genomic_DNA"/>
</dbReference>
<dbReference type="Pfam" id="PF05960">
    <property type="entry name" value="DUF885"/>
    <property type="match status" value="1"/>
</dbReference>
<organism evidence="3 4">
    <name type="scientific">Thalassotalea marina</name>
    <dbReference type="NCBI Taxonomy" id="1673741"/>
    <lineage>
        <taxon>Bacteria</taxon>
        <taxon>Pseudomonadati</taxon>
        <taxon>Pseudomonadota</taxon>
        <taxon>Gammaproteobacteria</taxon>
        <taxon>Alteromonadales</taxon>
        <taxon>Colwelliaceae</taxon>
        <taxon>Thalassotalea</taxon>
    </lineage>
</organism>
<evidence type="ECO:0000313" key="3">
    <source>
        <dbReference type="EMBL" id="GHF91091.1"/>
    </source>
</evidence>
<feature type="chain" id="PRO_5037391572" description="DUF885 domain-containing protein" evidence="2">
    <location>
        <begin position="31"/>
        <end position="616"/>
    </location>
</feature>
<gene>
    <name evidence="3" type="ORF">GCM10017161_18580</name>
</gene>
<protein>
    <recommendedName>
        <fullName evidence="5">DUF885 domain-containing protein</fullName>
    </recommendedName>
</protein>
<feature type="coiled-coil region" evidence="1">
    <location>
        <begin position="168"/>
        <end position="195"/>
    </location>
</feature>
<reference evidence="3" key="1">
    <citation type="journal article" date="2014" name="Int. J. Syst. Evol. Microbiol.">
        <title>Complete genome sequence of Corynebacterium casei LMG S-19264T (=DSM 44701T), isolated from a smear-ripened cheese.</title>
        <authorList>
            <consortium name="US DOE Joint Genome Institute (JGI-PGF)"/>
            <person name="Walter F."/>
            <person name="Albersmeier A."/>
            <person name="Kalinowski J."/>
            <person name="Ruckert C."/>
        </authorList>
    </citation>
    <scope>NUCLEOTIDE SEQUENCE</scope>
    <source>
        <strain evidence="3">KCTC 42731</strain>
    </source>
</reference>
<name>A0A919BH04_9GAMM</name>
<keyword evidence="4" id="KW-1185">Reference proteome</keyword>
<proteinExistence type="predicted"/>
<evidence type="ECO:0000313" key="4">
    <source>
        <dbReference type="Proteomes" id="UP000623842"/>
    </source>
</evidence>
<keyword evidence="1" id="KW-0175">Coiled coil</keyword>